<evidence type="ECO:0000313" key="2">
    <source>
        <dbReference type="Proteomes" id="UP000257109"/>
    </source>
</evidence>
<dbReference type="EMBL" id="QJKJ01003318">
    <property type="protein sequence ID" value="RDX99050.1"/>
    <property type="molecule type" value="Genomic_DNA"/>
</dbReference>
<keyword evidence="2" id="KW-1185">Reference proteome</keyword>
<sequence length="66" mass="7619">MVAHECGHLKRNYLYKKKDKKSNFGDVSIASDGYEFVDTMMATNNKVGVDWVLDLECFFHVCLVKE</sequence>
<feature type="non-terminal residue" evidence="1">
    <location>
        <position position="1"/>
    </location>
</feature>
<protein>
    <submittedName>
        <fullName evidence="1">Uncharacterized protein</fullName>
    </submittedName>
</protein>
<organism evidence="1 2">
    <name type="scientific">Mucuna pruriens</name>
    <name type="common">Velvet bean</name>
    <name type="synonym">Dolichos pruriens</name>
    <dbReference type="NCBI Taxonomy" id="157652"/>
    <lineage>
        <taxon>Eukaryota</taxon>
        <taxon>Viridiplantae</taxon>
        <taxon>Streptophyta</taxon>
        <taxon>Embryophyta</taxon>
        <taxon>Tracheophyta</taxon>
        <taxon>Spermatophyta</taxon>
        <taxon>Magnoliopsida</taxon>
        <taxon>eudicotyledons</taxon>
        <taxon>Gunneridae</taxon>
        <taxon>Pentapetalae</taxon>
        <taxon>rosids</taxon>
        <taxon>fabids</taxon>
        <taxon>Fabales</taxon>
        <taxon>Fabaceae</taxon>
        <taxon>Papilionoideae</taxon>
        <taxon>50 kb inversion clade</taxon>
        <taxon>NPAAA clade</taxon>
        <taxon>indigoferoid/millettioid clade</taxon>
        <taxon>Phaseoleae</taxon>
        <taxon>Mucuna</taxon>
    </lineage>
</organism>
<reference evidence="1" key="1">
    <citation type="submission" date="2018-05" db="EMBL/GenBank/DDBJ databases">
        <title>Draft genome of Mucuna pruriens seed.</title>
        <authorList>
            <person name="Nnadi N.E."/>
            <person name="Vos R."/>
            <person name="Hasami M.H."/>
            <person name="Devisetty U.K."/>
            <person name="Aguiy J.C."/>
        </authorList>
    </citation>
    <scope>NUCLEOTIDE SEQUENCE [LARGE SCALE GENOMIC DNA]</scope>
    <source>
        <strain evidence="1">JCA_2017</strain>
    </source>
</reference>
<dbReference type="Proteomes" id="UP000257109">
    <property type="component" value="Unassembled WGS sequence"/>
</dbReference>
<dbReference type="AlphaFoldDB" id="A0A371H8D5"/>
<comment type="caution">
    <text evidence="1">The sequence shown here is derived from an EMBL/GenBank/DDBJ whole genome shotgun (WGS) entry which is preliminary data.</text>
</comment>
<gene>
    <name evidence="1" type="ORF">CR513_17963</name>
</gene>
<name>A0A371H8D5_MUCPR</name>
<evidence type="ECO:0000313" key="1">
    <source>
        <dbReference type="EMBL" id="RDX99050.1"/>
    </source>
</evidence>
<proteinExistence type="predicted"/>
<accession>A0A371H8D5</accession>